<reference evidence="3" key="1">
    <citation type="submission" date="2021-04" db="EMBL/GenBank/DDBJ databases">
        <title>Phylogenetic analysis of Acidobacteriaceae.</title>
        <authorList>
            <person name="Qiu L."/>
            <person name="Zhang Q."/>
        </authorList>
    </citation>
    <scope>NUCLEOTIDE SEQUENCE</scope>
    <source>
        <strain evidence="3">DSM 25168</strain>
    </source>
</reference>
<keyword evidence="1" id="KW-0472">Membrane</keyword>
<accession>A0A9J7BGD0</accession>
<gene>
    <name evidence="3" type="ORF">MOP44_14565</name>
</gene>
<keyword evidence="1" id="KW-1133">Transmembrane helix</keyword>
<keyword evidence="2" id="KW-0732">Signal</keyword>
<dbReference type="KEGG" id="orp:MOP44_14565"/>
<evidence type="ECO:0000313" key="4">
    <source>
        <dbReference type="Proteomes" id="UP001059380"/>
    </source>
</evidence>
<proteinExistence type="predicted"/>
<evidence type="ECO:0000313" key="3">
    <source>
        <dbReference type="EMBL" id="UWZ81807.1"/>
    </source>
</evidence>
<sequence>MKRLALLCLLAFGISLTFGQSSPVRKDTAAPEPTIRASQPNAPVYTVSLLNDNSWHFWLPFVFNVLVACGGFASVFFLYRQTKAATLNAEAVLKGQRAWLLVKPEPLDVNSYRNRIKVEGERAMRELKLAITNVGVTPAQLQAISARAVLQEYGSQAREEPKYREEQAPATRLLVPNDSIGHFVQIETDYSMSELSQRMVSGEFTIHIYGYARYLDVYDREHRVAFGLRRKLKWENAAMTPSVVDEYWPPQYNSAT</sequence>
<dbReference type="RefSeq" id="WP_260790716.1">
    <property type="nucleotide sequence ID" value="NZ_CP093313.1"/>
</dbReference>
<evidence type="ECO:0000256" key="2">
    <source>
        <dbReference type="SAM" id="SignalP"/>
    </source>
</evidence>
<dbReference type="AlphaFoldDB" id="A0A9J7BGD0"/>
<feature type="transmembrane region" description="Helical" evidence="1">
    <location>
        <begin position="57"/>
        <end position="79"/>
    </location>
</feature>
<feature type="signal peptide" evidence="2">
    <location>
        <begin position="1"/>
        <end position="19"/>
    </location>
</feature>
<organism evidence="3 4">
    <name type="scientific">Occallatibacter riparius</name>
    <dbReference type="NCBI Taxonomy" id="1002689"/>
    <lineage>
        <taxon>Bacteria</taxon>
        <taxon>Pseudomonadati</taxon>
        <taxon>Acidobacteriota</taxon>
        <taxon>Terriglobia</taxon>
        <taxon>Terriglobales</taxon>
        <taxon>Acidobacteriaceae</taxon>
        <taxon>Occallatibacter</taxon>
    </lineage>
</organism>
<evidence type="ECO:0000256" key="1">
    <source>
        <dbReference type="SAM" id="Phobius"/>
    </source>
</evidence>
<keyword evidence="1" id="KW-0812">Transmembrane</keyword>
<dbReference type="EMBL" id="CP093313">
    <property type="protein sequence ID" value="UWZ81807.1"/>
    <property type="molecule type" value="Genomic_DNA"/>
</dbReference>
<dbReference type="Proteomes" id="UP001059380">
    <property type="component" value="Chromosome"/>
</dbReference>
<name>A0A9J7BGD0_9BACT</name>
<keyword evidence="4" id="KW-1185">Reference proteome</keyword>
<feature type="chain" id="PRO_5039887239" evidence="2">
    <location>
        <begin position="20"/>
        <end position="256"/>
    </location>
</feature>
<protein>
    <submittedName>
        <fullName evidence="3">Uncharacterized protein</fullName>
    </submittedName>
</protein>